<keyword evidence="1" id="KW-0547">Nucleotide-binding</keyword>
<gene>
    <name evidence="4" type="ORF">SULYE_0099</name>
</gene>
<accession>C4FHS1</accession>
<dbReference type="EMBL" id="ABZS01000005">
    <property type="protein sequence ID" value="EEP61391.1"/>
    <property type="molecule type" value="Genomic_DNA"/>
</dbReference>
<dbReference type="SUPFAM" id="SSF52540">
    <property type="entry name" value="P-loop containing nucleoside triphosphate hydrolases"/>
    <property type="match status" value="1"/>
</dbReference>
<organism evidence="4 5">
    <name type="scientific">Sulfurihydrogenibium yellowstonense SS-5</name>
    <dbReference type="NCBI Taxonomy" id="432331"/>
    <lineage>
        <taxon>Bacteria</taxon>
        <taxon>Pseudomonadati</taxon>
        <taxon>Aquificota</taxon>
        <taxon>Aquificia</taxon>
        <taxon>Aquificales</taxon>
        <taxon>Hydrogenothermaceae</taxon>
        <taxon>Sulfurihydrogenibium</taxon>
    </lineage>
</organism>
<reference evidence="4 5" key="1">
    <citation type="submission" date="2009-04" db="EMBL/GenBank/DDBJ databases">
        <authorList>
            <person name="Reysenbach A.-L."/>
            <person name="Heidelberg J.F."/>
            <person name="Nelson W.C."/>
        </authorList>
    </citation>
    <scope>NUCLEOTIDE SEQUENCE [LARGE SCALE GENOMIC DNA]</scope>
    <source>
        <strain evidence="4 5">SS-5</strain>
    </source>
</reference>
<dbReference type="GO" id="GO:0005829">
    <property type="term" value="C:cytosol"/>
    <property type="evidence" value="ECO:0007669"/>
    <property type="project" value="TreeGrafter"/>
</dbReference>
<evidence type="ECO:0000313" key="5">
    <source>
        <dbReference type="Proteomes" id="UP000005540"/>
    </source>
</evidence>
<name>C4FHS1_9AQUI</name>
<dbReference type="PANTHER" id="PTHR43384:SF4">
    <property type="entry name" value="CELLULOSE BIOSYNTHESIS PROTEIN BCSQ-RELATED"/>
    <property type="match status" value="1"/>
</dbReference>
<dbReference type="InterPro" id="IPR050625">
    <property type="entry name" value="ParA/MinD_ATPase"/>
</dbReference>
<dbReference type="OrthoDB" id="9816297at2"/>
<dbReference type="PANTHER" id="PTHR43384">
    <property type="entry name" value="SEPTUM SITE-DETERMINING PROTEIN MIND HOMOLOG, CHLOROPLASTIC-RELATED"/>
    <property type="match status" value="1"/>
</dbReference>
<dbReference type="InterPro" id="IPR027417">
    <property type="entry name" value="P-loop_NTPase"/>
</dbReference>
<comment type="caution">
    <text evidence="4">The sequence shown here is derived from an EMBL/GenBank/DDBJ whole genome shotgun (WGS) entry which is preliminary data.</text>
</comment>
<dbReference type="GO" id="GO:0051782">
    <property type="term" value="P:negative regulation of cell division"/>
    <property type="evidence" value="ECO:0007669"/>
    <property type="project" value="TreeGrafter"/>
</dbReference>
<dbReference type="InterPro" id="IPR033875">
    <property type="entry name" value="FlhG"/>
</dbReference>
<dbReference type="CDD" id="cd02038">
    <property type="entry name" value="FlhG-like"/>
    <property type="match status" value="1"/>
</dbReference>
<feature type="domain" description="AAA" evidence="3">
    <location>
        <begin position="28"/>
        <end position="194"/>
    </location>
</feature>
<dbReference type="Proteomes" id="UP000005540">
    <property type="component" value="Unassembled WGS sequence"/>
</dbReference>
<evidence type="ECO:0000256" key="2">
    <source>
        <dbReference type="ARBA" id="ARBA00022840"/>
    </source>
</evidence>
<dbReference type="Gene3D" id="3.40.50.300">
    <property type="entry name" value="P-loop containing nucleotide triphosphate hydrolases"/>
    <property type="match status" value="1"/>
</dbReference>
<dbReference type="InterPro" id="IPR025501">
    <property type="entry name" value="MinD_FleN"/>
</dbReference>
<evidence type="ECO:0000259" key="3">
    <source>
        <dbReference type="Pfam" id="PF13614"/>
    </source>
</evidence>
<dbReference type="InterPro" id="IPR025669">
    <property type="entry name" value="AAA_dom"/>
</dbReference>
<dbReference type="AlphaFoldDB" id="C4FHS1"/>
<dbReference type="RefSeq" id="WP_007545487.1">
    <property type="nucleotide sequence ID" value="NZ_ABZS01000005.1"/>
</dbReference>
<evidence type="ECO:0000313" key="4">
    <source>
        <dbReference type="EMBL" id="EEP61391.1"/>
    </source>
</evidence>
<sequence length="288" mass="32599">MMEQQLKQLKELVNKANPETIQTKKNPKFLCVSSGKGGVGKTNFSINLAYILANNFDKKVLLIDADIGLGNIHVILNIPLIKSLKEFFEGKDIEESILKVKNFDLIPGFSGIDNISDIENIDLNHLIKRLDEISGEYDYIIIDTAAGIGKEVINFILPSDKTYIITTPEPTALTDAYSLIKSVFKIYGYSNFKIVINMCRSEEEGIETFERLSNSCKRFLNLELNLAGILPFSENLKKSVISRTLISESYKTDSFTKNLIEIAKKETGEDIKRENKESFFKKLFSFIK</sequence>
<keyword evidence="2" id="KW-0067">ATP-binding</keyword>
<keyword evidence="4" id="KW-0969">Cilium</keyword>
<proteinExistence type="predicted"/>
<keyword evidence="4" id="KW-0282">Flagellum</keyword>
<dbReference type="Pfam" id="PF13614">
    <property type="entry name" value="AAA_31"/>
    <property type="match status" value="1"/>
</dbReference>
<dbReference type="GO" id="GO:0016887">
    <property type="term" value="F:ATP hydrolysis activity"/>
    <property type="evidence" value="ECO:0007669"/>
    <property type="project" value="TreeGrafter"/>
</dbReference>
<dbReference type="PIRSF" id="PIRSF003092">
    <property type="entry name" value="MinD"/>
    <property type="match status" value="1"/>
</dbReference>
<evidence type="ECO:0000256" key="1">
    <source>
        <dbReference type="ARBA" id="ARBA00022741"/>
    </source>
</evidence>
<protein>
    <submittedName>
        <fullName evidence="4">Flagellar biosynthesis switch protein FlhG</fullName>
    </submittedName>
</protein>
<dbReference type="GO" id="GO:0009898">
    <property type="term" value="C:cytoplasmic side of plasma membrane"/>
    <property type="evidence" value="ECO:0007669"/>
    <property type="project" value="TreeGrafter"/>
</dbReference>
<keyword evidence="5" id="KW-1185">Reference proteome</keyword>
<dbReference type="GO" id="GO:0005524">
    <property type="term" value="F:ATP binding"/>
    <property type="evidence" value="ECO:0007669"/>
    <property type="project" value="UniProtKB-KW"/>
</dbReference>
<keyword evidence="4" id="KW-0966">Cell projection</keyword>